<evidence type="ECO:0000313" key="2">
    <source>
        <dbReference type="EMBL" id="SCW04221.1"/>
    </source>
</evidence>
<feature type="region of interest" description="Disordered" evidence="1">
    <location>
        <begin position="1"/>
        <end position="20"/>
    </location>
</feature>
<dbReference type="InterPro" id="IPR024274">
    <property type="entry name" value="APC9"/>
</dbReference>
<dbReference type="OMA" id="CYEEDNC"/>
<protein>
    <submittedName>
        <fullName evidence="2">LAFE_0H08746g1_1</fullName>
    </submittedName>
</protein>
<sequence>MPRKHLISPEQPSFELPSLPPWRTPRIKILNNTPLRRGPPADANAFGTPDKDQAFMSEKDPDVYDYFPLSNKRLLTESRINQLLQSETAAHCLVFHKDKHDEQEPGYRPDLDIWCCDSSDEEIPTSAEHILLSVPEAISRDTTLILARRDGLQRPNVRRADDLLQQETKALERFWDNTELTSTLNRHQMHDQFLILQQEQDEIEKSKRELLLNDSISDVDNLDSYKWLKDYCRDIWERDSWMYEAK</sequence>
<keyword evidence="3" id="KW-1185">Reference proteome</keyword>
<gene>
    <name evidence="2" type="ORF">LAFE_0H08746G</name>
</gene>
<organism evidence="2 3">
    <name type="scientific">Lachancea fermentati</name>
    <name type="common">Zygosaccharomyces fermentati</name>
    <dbReference type="NCBI Taxonomy" id="4955"/>
    <lineage>
        <taxon>Eukaryota</taxon>
        <taxon>Fungi</taxon>
        <taxon>Dikarya</taxon>
        <taxon>Ascomycota</taxon>
        <taxon>Saccharomycotina</taxon>
        <taxon>Saccharomycetes</taxon>
        <taxon>Saccharomycetales</taxon>
        <taxon>Saccharomycetaceae</taxon>
        <taxon>Lachancea</taxon>
    </lineage>
</organism>
<proteinExistence type="predicted"/>
<name>A0A1G4MK66_LACFM</name>
<dbReference type="EMBL" id="LT598491">
    <property type="protein sequence ID" value="SCW04221.1"/>
    <property type="molecule type" value="Genomic_DNA"/>
</dbReference>
<dbReference type="Proteomes" id="UP000190831">
    <property type="component" value="Chromosome H"/>
</dbReference>
<reference evidence="2 3" key="1">
    <citation type="submission" date="2016-03" db="EMBL/GenBank/DDBJ databases">
        <authorList>
            <person name="Devillers H."/>
        </authorList>
    </citation>
    <scope>NUCLEOTIDE SEQUENCE [LARGE SCALE GENOMIC DNA]</scope>
    <source>
        <strain evidence="2">CBS 6772</strain>
    </source>
</reference>
<dbReference type="STRING" id="4955.A0A1G4MK66"/>
<evidence type="ECO:0000256" key="1">
    <source>
        <dbReference type="SAM" id="MobiDB-lite"/>
    </source>
</evidence>
<dbReference type="Pfam" id="PF12856">
    <property type="entry name" value="ANAPC9"/>
    <property type="match status" value="1"/>
</dbReference>
<evidence type="ECO:0000313" key="3">
    <source>
        <dbReference type="Proteomes" id="UP000190831"/>
    </source>
</evidence>
<dbReference type="GO" id="GO:0005680">
    <property type="term" value="C:anaphase-promoting complex"/>
    <property type="evidence" value="ECO:0007669"/>
    <property type="project" value="InterPro"/>
</dbReference>
<accession>A0A1G4MK66</accession>
<dbReference type="OrthoDB" id="4061647at2759"/>
<dbReference type="AlphaFoldDB" id="A0A1G4MK66"/>